<feature type="compositionally biased region" description="Acidic residues" evidence="7">
    <location>
        <begin position="267"/>
        <end position="277"/>
    </location>
</feature>
<accession>A0A031FZ84</accession>
<dbReference type="PANTHER" id="PTHR23427:SF2">
    <property type="entry name" value="SURFEIT LOCUS PROTEIN 1"/>
    <property type="match status" value="1"/>
</dbReference>
<evidence type="ECO:0000256" key="5">
    <source>
        <dbReference type="ARBA" id="ARBA00023136"/>
    </source>
</evidence>
<dbReference type="PATRIC" id="fig|273677.3.peg.142"/>
<dbReference type="Pfam" id="PF02104">
    <property type="entry name" value="SURF1"/>
    <property type="match status" value="1"/>
</dbReference>
<evidence type="ECO:0000256" key="7">
    <source>
        <dbReference type="SAM" id="MobiDB-lite"/>
    </source>
</evidence>
<gene>
    <name evidence="8" type="ORF">BW34_00144</name>
</gene>
<evidence type="ECO:0000256" key="6">
    <source>
        <dbReference type="RuleBase" id="RU363076"/>
    </source>
</evidence>
<dbReference type="PROSITE" id="PS50895">
    <property type="entry name" value="SURF1"/>
    <property type="match status" value="1"/>
</dbReference>
<dbReference type="GO" id="GO:0005886">
    <property type="term" value="C:plasma membrane"/>
    <property type="evidence" value="ECO:0007669"/>
    <property type="project" value="UniProtKB-SubCell"/>
</dbReference>
<sequence>MNKETALRWSGYVAMAIVFAIACAMLSNWQFSRNAERDAELTLVKNNYSREAVPLAELIPEGGAFSPADEWRPVELTGEYLTRKTLLVRNRPHGGTSAFEVLVPLRTDDGRVVLVDRGWLRPGDDQPEPDSIPAPPSGGVTVTGRLQAGEPAARDGRVAADGQVPTIDLGLIGQETGQSGLMVDSAYVLMTDETPRPAERPNALEDPSADPGPYLSYAIQWILFAVMGFAFIWYMIRTEIRHRREDEESGTRQRSRRTPSRRRDSDMEAEDELLDAR</sequence>
<dbReference type="PANTHER" id="PTHR23427">
    <property type="entry name" value="SURFEIT LOCUS PROTEIN"/>
    <property type="match status" value="1"/>
</dbReference>
<dbReference type="PROSITE" id="PS51257">
    <property type="entry name" value="PROKAR_LIPOPROTEIN"/>
    <property type="match status" value="1"/>
</dbReference>
<keyword evidence="5 6" id="KW-0472">Membrane</keyword>
<evidence type="ECO:0000313" key="8">
    <source>
        <dbReference type="EMBL" id="EZP29531.1"/>
    </source>
</evidence>
<organism evidence="8 9">
    <name type="scientific">Microbacterium oleivorans</name>
    <dbReference type="NCBI Taxonomy" id="273677"/>
    <lineage>
        <taxon>Bacteria</taxon>
        <taxon>Bacillati</taxon>
        <taxon>Actinomycetota</taxon>
        <taxon>Actinomycetes</taxon>
        <taxon>Micrococcales</taxon>
        <taxon>Microbacteriaceae</taxon>
        <taxon>Microbacterium</taxon>
    </lineage>
</organism>
<dbReference type="CDD" id="cd06662">
    <property type="entry name" value="SURF1"/>
    <property type="match status" value="1"/>
</dbReference>
<evidence type="ECO:0000256" key="1">
    <source>
        <dbReference type="ARBA" id="ARBA00004370"/>
    </source>
</evidence>
<reference evidence="8 9" key="1">
    <citation type="submission" date="2014-03" db="EMBL/GenBank/DDBJ databases">
        <title>Draft Genome Sequences of 13 Willow Endophytes.</title>
        <authorList>
            <person name="Gan H.Y."/>
            <person name="Gan H.M."/>
            <person name="Savka M.A."/>
            <person name="Hudson A.O."/>
        </authorList>
    </citation>
    <scope>NUCLEOTIDE SEQUENCE [LARGE SCALE GENOMIC DNA]</scope>
    <source>
        <strain evidence="8 9">RIT293</strain>
    </source>
</reference>
<comment type="caution">
    <text evidence="8">The sequence shown here is derived from an EMBL/GenBank/DDBJ whole genome shotgun (WGS) entry which is preliminary data.</text>
</comment>
<dbReference type="eggNOG" id="COG3346">
    <property type="taxonomic scope" value="Bacteria"/>
</dbReference>
<dbReference type="EMBL" id="JFYO01000001">
    <property type="protein sequence ID" value="EZP29531.1"/>
    <property type="molecule type" value="Genomic_DNA"/>
</dbReference>
<keyword evidence="3 6" id="KW-0812">Transmembrane</keyword>
<keyword evidence="4 6" id="KW-1133">Transmembrane helix</keyword>
<evidence type="ECO:0000256" key="3">
    <source>
        <dbReference type="ARBA" id="ARBA00022692"/>
    </source>
</evidence>
<name>A0A031FZ84_9MICO</name>
<evidence type="ECO:0000313" key="9">
    <source>
        <dbReference type="Proteomes" id="UP000024001"/>
    </source>
</evidence>
<keyword evidence="6" id="KW-1003">Cell membrane</keyword>
<evidence type="ECO:0000256" key="4">
    <source>
        <dbReference type="ARBA" id="ARBA00022989"/>
    </source>
</evidence>
<dbReference type="InterPro" id="IPR045214">
    <property type="entry name" value="Surf1/Surf4"/>
</dbReference>
<comment type="subcellular location">
    <subcellularLocation>
        <location evidence="6">Cell membrane</location>
        <topology evidence="6">Multi-pass membrane protein</topology>
    </subcellularLocation>
    <subcellularLocation>
        <location evidence="1">Membrane</location>
    </subcellularLocation>
</comment>
<dbReference type="RefSeq" id="WP_036308615.1">
    <property type="nucleotide sequence ID" value="NZ_JFYO01000001.1"/>
</dbReference>
<dbReference type="Proteomes" id="UP000024001">
    <property type="component" value="Unassembled WGS sequence"/>
</dbReference>
<proteinExistence type="inferred from homology"/>
<dbReference type="OrthoDB" id="9807214at2"/>
<evidence type="ECO:0000256" key="2">
    <source>
        <dbReference type="ARBA" id="ARBA00007165"/>
    </source>
</evidence>
<dbReference type="InterPro" id="IPR002994">
    <property type="entry name" value="Surf1/Shy1"/>
</dbReference>
<feature type="region of interest" description="Disordered" evidence="7">
    <location>
        <begin position="243"/>
        <end position="277"/>
    </location>
</feature>
<comment type="similarity">
    <text evidence="2 6">Belongs to the SURF1 family.</text>
</comment>
<feature type="transmembrane region" description="Helical" evidence="6">
    <location>
        <begin position="12"/>
        <end position="31"/>
    </location>
</feature>
<protein>
    <recommendedName>
        <fullName evidence="6">SURF1-like protein</fullName>
    </recommendedName>
</protein>
<keyword evidence="9" id="KW-1185">Reference proteome</keyword>
<feature type="transmembrane region" description="Helical" evidence="6">
    <location>
        <begin position="214"/>
        <end position="236"/>
    </location>
</feature>
<feature type="region of interest" description="Disordered" evidence="7">
    <location>
        <begin position="120"/>
        <end position="144"/>
    </location>
</feature>
<dbReference type="AlphaFoldDB" id="A0A031FZ84"/>